<organism evidence="2 3">
    <name type="scientific">Apatococcus lobatus</name>
    <dbReference type="NCBI Taxonomy" id="904363"/>
    <lineage>
        <taxon>Eukaryota</taxon>
        <taxon>Viridiplantae</taxon>
        <taxon>Chlorophyta</taxon>
        <taxon>core chlorophytes</taxon>
        <taxon>Trebouxiophyceae</taxon>
        <taxon>Chlorellales</taxon>
        <taxon>Chlorellaceae</taxon>
        <taxon>Apatococcus</taxon>
    </lineage>
</organism>
<dbReference type="EMBL" id="JALJOS010000091">
    <property type="protein sequence ID" value="KAK9816156.1"/>
    <property type="molecule type" value="Genomic_DNA"/>
</dbReference>
<sequence length="141" mass="15452">MGRRQITGRMDCSGGSRAQQPAAQAGPSQPQPQPQPLAVDSDTPDNNASAGQAGPSQPLPATDAETWWANVVNVNKYRGDQSYTCPLCKIYKHTSAAMIAQHLTVKKYHPNLEEHRGKPLQFYCCRTQYRATGVIGRQTLD</sequence>
<evidence type="ECO:0000313" key="3">
    <source>
        <dbReference type="Proteomes" id="UP001438707"/>
    </source>
</evidence>
<dbReference type="AlphaFoldDB" id="A0AAW1Q2X4"/>
<evidence type="ECO:0000256" key="1">
    <source>
        <dbReference type="SAM" id="MobiDB-lite"/>
    </source>
</evidence>
<proteinExistence type="predicted"/>
<evidence type="ECO:0008006" key="4">
    <source>
        <dbReference type="Google" id="ProtNLM"/>
    </source>
</evidence>
<gene>
    <name evidence="2" type="ORF">WJX74_009353</name>
</gene>
<name>A0AAW1Q2X4_9CHLO</name>
<evidence type="ECO:0000313" key="2">
    <source>
        <dbReference type="EMBL" id="KAK9816156.1"/>
    </source>
</evidence>
<dbReference type="Proteomes" id="UP001438707">
    <property type="component" value="Unassembled WGS sequence"/>
</dbReference>
<reference evidence="2 3" key="1">
    <citation type="journal article" date="2024" name="Nat. Commun.">
        <title>Phylogenomics reveals the evolutionary origins of lichenization in chlorophyte algae.</title>
        <authorList>
            <person name="Puginier C."/>
            <person name="Libourel C."/>
            <person name="Otte J."/>
            <person name="Skaloud P."/>
            <person name="Haon M."/>
            <person name="Grisel S."/>
            <person name="Petersen M."/>
            <person name="Berrin J.G."/>
            <person name="Delaux P.M."/>
            <person name="Dal Grande F."/>
            <person name="Keller J."/>
        </authorList>
    </citation>
    <scope>NUCLEOTIDE SEQUENCE [LARGE SCALE GENOMIC DNA]</scope>
    <source>
        <strain evidence="2 3">SAG 2145</strain>
    </source>
</reference>
<feature type="compositionally biased region" description="Low complexity" evidence="1">
    <location>
        <begin position="13"/>
        <end position="28"/>
    </location>
</feature>
<feature type="region of interest" description="Disordered" evidence="1">
    <location>
        <begin position="1"/>
        <end position="62"/>
    </location>
</feature>
<accession>A0AAW1Q2X4</accession>
<keyword evidence="3" id="KW-1185">Reference proteome</keyword>
<comment type="caution">
    <text evidence="2">The sequence shown here is derived from an EMBL/GenBank/DDBJ whole genome shotgun (WGS) entry which is preliminary data.</text>
</comment>
<protein>
    <recommendedName>
        <fullName evidence="4">BED-type domain-containing protein</fullName>
    </recommendedName>
</protein>